<accession>X1J625</accession>
<comment type="caution">
    <text evidence="1">The sequence shown here is derived from an EMBL/GenBank/DDBJ whole genome shotgun (WGS) entry which is preliminary data.</text>
</comment>
<evidence type="ECO:0000313" key="1">
    <source>
        <dbReference type="EMBL" id="GAH65203.1"/>
    </source>
</evidence>
<dbReference type="InterPro" id="IPR027417">
    <property type="entry name" value="P-loop_NTPase"/>
</dbReference>
<gene>
    <name evidence="1" type="ORF">S03H2_44703</name>
</gene>
<name>X1J625_9ZZZZ</name>
<feature type="non-terminal residue" evidence="1">
    <location>
        <position position="1"/>
    </location>
</feature>
<sequence length="175" mass="19726">LAKAIEDFKGNEAYGRATFHPIDTTDTIDAMRRSIEAMGANRPDILVIDYLGLVPGLHRGTRREEMAATVRAAKRTAENIFNGEGILIWAAYQTNRAGHERALDLGYYDLHALEETAEAEKSTDVILWLLRTPECVENNELKVGIMKSRDSDRLQEDYLYCDFATCLVSNLRDTT</sequence>
<dbReference type="EMBL" id="BARU01027969">
    <property type="protein sequence ID" value="GAH65203.1"/>
    <property type="molecule type" value="Genomic_DNA"/>
</dbReference>
<protein>
    <submittedName>
        <fullName evidence="1">Uncharacterized protein</fullName>
    </submittedName>
</protein>
<dbReference type="AlphaFoldDB" id="X1J625"/>
<reference evidence="1" key="1">
    <citation type="journal article" date="2014" name="Front. Microbiol.">
        <title>High frequency of phylogenetically diverse reductive dehalogenase-homologous genes in deep subseafloor sedimentary metagenomes.</title>
        <authorList>
            <person name="Kawai M."/>
            <person name="Futagami T."/>
            <person name="Toyoda A."/>
            <person name="Takaki Y."/>
            <person name="Nishi S."/>
            <person name="Hori S."/>
            <person name="Arai W."/>
            <person name="Tsubouchi T."/>
            <person name="Morono Y."/>
            <person name="Uchiyama I."/>
            <person name="Ito T."/>
            <person name="Fujiyama A."/>
            <person name="Inagaki F."/>
            <person name="Takami H."/>
        </authorList>
    </citation>
    <scope>NUCLEOTIDE SEQUENCE</scope>
    <source>
        <strain evidence="1">Expedition CK06-06</strain>
    </source>
</reference>
<proteinExistence type="predicted"/>
<dbReference type="Gene3D" id="3.40.50.300">
    <property type="entry name" value="P-loop containing nucleotide triphosphate hydrolases"/>
    <property type="match status" value="1"/>
</dbReference>
<organism evidence="1">
    <name type="scientific">marine sediment metagenome</name>
    <dbReference type="NCBI Taxonomy" id="412755"/>
    <lineage>
        <taxon>unclassified sequences</taxon>
        <taxon>metagenomes</taxon>
        <taxon>ecological metagenomes</taxon>
    </lineage>
</organism>